<reference evidence="2" key="1">
    <citation type="submission" date="2021-01" db="EMBL/GenBank/DDBJ databases">
        <authorList>
            <consortium name="Genoscope - CEA"/>
            <person name="William W."/>
        </authorList>
    </citation>
    <scope>NUCLEOTIDE SEQUENCE</scope>
</reference>
<feature type="compositionally biased region" description="Basic and acidic residues" evidence="1">
    <location>
        <begin position="53"/>
        <end position="73"/>
    </location>
</feature>
<organism evidence="2 3">
    <name type="scientific">Paramecium pentaurelia</name>
    <dbReference type="NCBI Taxonomy" id="43138"/>
    <lineage>
        <taxon>Eukaryota</taxon>
        <taxon>Sar</taxon>
        <taxon>Alveolata</taxon>
        <taxon>Ciliophora</taxon>
        <taxon>Intramacronucleata</taxon>
        <taxon>Oligohymenophorea</taxon>
        <taxon>Peniculida</taxon>
        <taxon>Parameciidae</taxon>
        <taxon>Paramecium</taxon>
    </lineage>
</organism>
<proteinExistence type="predicted"/>
<evidence type="ECO:0000313" key="3">
    <source>
        <dbReference type="Proteomes" id="UP000689195"/>
    </source>
</evidence>
<gene>
    <name evidence="2" type="ORF">PPENT_87.1.T0200327</name>
</gene>
<sequence>MNQDLDQKSIDQIIDKKLAMMEAEYEMFKKYDNPNYKGADYPIDQINNLNIENEQKEKDEEKEKEKEKEKEENQNLDEDDEFQEFQGYEKMDENSDKEEDDEINYDEVEHIDPFAKPLDVDLIKKCMAEIQLPTPAWAQSMQGWEQKLSQMKQL</sequence>
<dbReference type="AlphaFoldDB" id="A0A8S1TBF1"/>
<feature type="compositionally biased region" description="Acidic residues" evidence="1">
    <location>
        <begin position="74"/>
        <end position="83"/>
    </location>
</feature>
<feature type="compositionally biased region" description="Acidic residues" evidence="1">
    <location>
        <begin position="95"/>
        <end position="106"/>
    </location>
</feature>
<name>A0A8S1TBF1_9CILI</name>
<keyword evidence="3" id="KW-1185">Reference proteome</keyword>
<dbReference type="EMBL" id="CAJJDO010000020">
    <property type="protein sequence ID" value="CAD8150555.1"/>
    <property type="molecule type" value="Genomic_DNA"/>
</dbReference>
<evidence type="ECO:0000313" key="2">
    <source>
        <dbReference type="EMBL" id="CAD8150555.1"/>
    </source>
</evidence>
<protein>
    <submittedName>
        <fullName evidence="2">Uncharacterized protein</fullName>
    </submittedName>
</protein>
<dbReference type="OrthoDB" id="309603at2759"/>
<comment type="caution">
    <text evidence="2">The sequence shown here is derived from an EMBL/GenBank/DDBJ whole genome shotgun (WGS) entry which is preliminary data.</text>
</comment>
<evidence type="ECO:0000256" key="1">
    <source>
        <dbReference type="SAM" id="MobiDB-lite"/>
    </source>
</evidence>
<accession>A0A8S1TBF1</accession>
<feature type="region of interest" description="Disordered" evidence="1">
    <location>
        <begin position="32"/>
        <end position="109"/>
    </location>
</feature>
<dbReference type="Proteomes" id="UP000689195">
    <property type="component" value="Unassembled WGS sequence"/>
</dbReference>